<keyword evidence="4" id="KW-0479">Metal-binding</keyword>
<keyword evidence="10" id="KW-1015">Disulfide bond</keyword>
<evidence type="ECO:0000256" key="10">
    <source>
        <dbReference type="ARBA" id="ARBA00023157"/>
    </source>
</evidence>
<evidence type="ECO:0000256" key="1">
    <source>
        <dbReference type="ARBA" id="ARBA00004141"/>
    </source>
</evidence>
<keyword evidence="2" id="KW-1003">Cell membrane</keyword>
<name>A0ABD5P9B0_9EURY</name>
<evidence type="ECO:0000256" key="7">
    <source>
        <dbReference type="ARBA" id="ARBA00023004"/>
    </source>
</evidence>
<sequence length="287" mass="29907">MDRADLRPSFRGFAAFTTALTGLLVALGVYTAATGSGLACSAQWPLCSGGVLPQTLPDFVEWFHRLVAMVVGFFILGTALWSWRVGGRAKLTATLALVLLPLQVSIGAVTVTLSGLIPGGYSPPTQAAHLLAALSIFTSLLLTTLFASDGDYASSSLRRTRLALFTAGGLLPISLLTSRVPLLFGYTPAAQAAFVLSSLALFAALVAAAFWAGRSMPRLRTTLVPALVLVFAHLLLGRDLLIYSPTVRVANAAIVVLAAAVVGLATWFALRGEDEGTVSESGFVGGD</sequence>
<protein>
    <submittedName>
        <fullName evidence="13">Heme A synthase</fullName>
    </submittedName>
</protein>
<evidence type="ECO:0000256" key="4">
    <source>
        <dbReference type="ARBA" id="ARBA00022723"/>
    </source>
</evidence>
<dbReference type="InterPro" id="IPR003780">
    <property type="entry name" value="COX15/CtaA_fam"/>
</dbReference>
<dbReference type="GO" id="GO:0046872">
    <property type="term" value="F:metal ion binding"/>
    <property type="evidence" value="ECO:0007669"/>
    <property type="project" value="UniProtKB-KW"/>
</dbReference>
<dbReference type="AlphaFoldDB" id="A0ABD5P9B0"/>
<dbReference type="EMBL" id="JBHSDS010000003">
    <property type="protein sequence ID" value="MFC4357467.1"/>
    <property type="molecule type" value="Genomic_DNA"/>
</dbReference>
<keyword evidence="9 12" id="KW-0472">Membrane</keyword>
<evidence type="ECO:0000256" key="8">
    <source>
        <dbReference type="ARBA" id="ARBA00023133"/>
    </source>
</evidence>
<feature type="transmembrane region" description="Helical" evidence="12">
    <location>
        <begin position="12"/>
        <end position="33"/>
    </location>
</feature>
<organism evidence="13 14">
    <name type="scientific">Halobium salinum</name>
    <dbReference type="NCBI Taxonomy" id="1364940"/>
    <lineage>
        <taxon>Archaea</taxon>
        <taxon>Methanobacteriati</taxon>
        <taxon>Methanobacteriota</taxon>
        <taxon>Stenosarchaea group</taxon>
        <taxon>Halobacteria</taxon>
        <taxon>Halobacteriales</taxon>
        <taxon>Haloferacaceae</taxon>
        <taxon>Halobium</taxon>
    </lineage>
</organism>
<feature type="transmembrane region" description="Helical" evidence="12">
    <location>
        <begin position="95"/>
        <end position="117"/>
    </location>
</feature>
<dbReference type="GO" id="GO:0016491">
    <property type="term" value="F:oxidoreductase activity"/>
    <property type="evidence" value="ECO:0007669"/>
    <property type="project" value="UniProtKB-KW"/>
</dbReference>
<feature type="transmembrane region" description="Helical" evidence="12">
    <location>
        <begin position="249"/>
        <end position="270"/>
    </location>
</feature>
<feature type="transmembrane region" description="Helical" evidence="12">
    <location>
        <begin position="129"/>
        <end position="150"/>
    </location>
</feature>
<feature type="transmembrane region" description="Helical" evidence="12">
    <location>
        <begin position="162"/>
        <end position="184"/>
    </location>
</feature>
<feature type="transmembrane region" description="Helical" evidence="12">
    <location>
        <begin position="190"/>
        <end position="211"/>
    </location>
</feature>
<evidence type="ECO:0000256" key="11">
    <source>
        <dbReference type="ARBA" id="ARBA00023444"/>
    </source>
</evidence>
<dbReference type="Proteomes" id="UP001595921">
    <property type="component" value="Unassembled WGS sequence"/>
</dbReference>
<keyword evidence="6" id="KW-0560">Oxidoreductase</keyword>
<dbReference type="InterPro" id="IPR050450">
    <property type="entry name" value="COX15/CtaA_HemeA_synthase"/>
</dbReference>
<proteinExistence type="predicted"/>
<evidence type="ECO:0000256" key="2">
    <source>
        <dbReference type="ARBA" id="ARBA00022475"/>
    </source>
</evidence>
<evidence type="ECO:0000313" key="13">
    <source>
        <dbReference type="EMBL" id="MFC4357467.1"/>
    </source>
</evidence>
<gene>
    <name evidence="13" type="ORF">ACFO0N_05820</name>
</gene>
<comment type="pathway">
    <text evidence="11">Porphyrin-containing compound metabolism.</text>
</comment>
<keyword evidence="5 12" id="KW-1133">Transmembrane helix</keyword>
<evidence type="ECO:0000256" key="5">
    <source>
        <dbReference type="ARBA" id="ARBA00022989"/>
    </source>
</evidence>
<keyword evidence="8" id="KW-0350">Heme biosynthesis</keyword>
<evidence type="ECO:0000256" key="3">
    <source>
        <dbReference type="ARBA" id="ARBA00022692"/>
    </source>
</evidence>
<feature type="transmembrane region" description="Helical" evidence="12">
    <location>
        <begin position="62"/>
        <end position="83"/>
    </location>
</feature>
<dbReference type="GO" id="GO:0016020">
    <property type="term" value="C:membrane"/>
    <property type="evidence" value="ECO:0007669"/>
    <property type="project" value="UniProtKB-SubCell"/>
</dbReference>
<evidence type="ECO:0000313" key="14">
    <source>
        <dbReference type="Proteomes" id="UP001595921"/>
    </source>
</evidence>
<accession>A0ABD5P9B0</accession>
<feature type="transmembrane region" description="Helical" evidence="12">
    <location>
        <begin position="223"/>
        <end position="243"/>
    </location>
</feature>
<comment type="subcellular location">
    <subcellularLocation>
        <location evidence="1">Membrane</location>
        <topology evidence="1">Multi-pass membrane protein</topology>
    </subcellularLocation>
</comment>
<reference evidence="13 14" key="1">
    <citation type="journal article" date="2019" name="Int. J. Syst. Evol. Microbiol.">
        <title>The Global Catalogue of Microorganisms (GCM) 10K type strain sequencing project: providing services to taxonomists for standard genome sequencing and annotation.</title>
        <authorList>
            <consortium name="The Broad Institute Genomics Platform"/>
            <consortium name="The Broad Institute Genome Sequencing Center for Infectious Disease"/>
            <person name="Wu L."/>
            <person name="Ma J."/>
        </authorList>
    </citation>
    <scope>NUCLEOTIDE SEQUENCE [LARGE SCALE GENOMIC DNA]</scope>
    <source>
        <strain evidence="13 14">CGMCC 1.12553</strain>
    </source>
</reference>
<comment type="caution">
    <text evidence="13">The sequence shown here is derived from an EMBL/GenBank/DDBJ whole genome shotgun (WGS) entry which is preliminary data.</text>
</comment>
<dbReference type="RefSeq" id="WP_267622233.1">
    <property type="nucleotide sequence ID" value="NZ_JAODIW010000006.1"/>
</dbReference>
<keyword evidence="14" id="KW-1185">Reference proteome</keyword>
<evidence type="ECO:0000256" key="6">
    <source>
        <dbReference type="ARBA" id="ARBA00023002"/>
    </source>
</evidence>
<keyword evidence="3 12" id="KW-0812">Transmembrane</keyword>
<dbReference type="GO" id="GO:0006783">
    <property type="term" value="P:heme biosynthetic process"/>
    <property type="evidence" value="ECO:0007669"/>
    <property type="project" value="UniProtKB-KW"/>
</dbReference>
<dbReference type="PANTHER" id="PTHR35457">
    <property type="entry name" value="HEME A SYNTHASE"/>
    <property type="match status" value="1"/>
</dbReference>
<evidence type="ECO:0000256" key="12">
    <source>
        <dbReference type="SAM" id="Phobius"/>
    </source>
</evidence>
<keyword evidence="7" id="KW-0408">Iron</keyword>
<dbReference type="Pfam" id="PF02628">
    <property type="entry name" value="COX15-CtaA"/>
    <property type="match status" value="1"/>
</dbReference>
<dbReference type="PANTHER" id="PTHR35457:SF1">
    <property type="entry name" value="HEME A SYNTHASE"/>
    <property type="match status" value="1"/>
</dbReference>
<evidence type="ECO:0000256" key="9">
    <source>
        <dbReference type="ARBA" id="ARBA00023136"/>
    </source>
</evidence>